<protein>
    <submittedName>
        <fullName evidence="1">Uncharacterized protein</fullName>
    </submittedName>
</protein>
<sequence>MILHISIDAHNPLQVATALAEVLNGKVYKFFTPGSYLVMPFDKHGTHIVVFKEGDVWVPGTDAESAQVLHAEPIKLVANHAAISVPTTQEQIEQIGQRQGWRVLTRKQGDGVPFSAIEFWVENRILFEFLPSEFVPQYLQTMQSEMIEKILGQPIQLMPA</sequence>
<organism evidence="1 2">
    <name type="scientific">Komarekiella delphini-convector SJRDD-AB1</name>
    <dbReference type="NCBI Taxonomy" id="2593771"/>
    <lineage>
        <taxon>Bacteria</taxon>
        <taxon>Bacillati</taxon>
        <taxon>Cyanobacteriota</taxon>
        <taxon>Cyanophyceae</taxon>
        <taxon>Nostocales</taxon>
        <taxon>Nostocaceae</taxon>
        <taxon>Komarekiella</taxon>
        <taxon>Komarekiella delphini-convector</taxon>
    </lineage>
</organism>
<evidence type="ECO:0000313" key="2">
    <source>
        <dbReference type="Proteomes" id="UP001165986"/>
    </source>
</evidence>
<proteinExistence type="predicted"/>
<dbReference type="EMBL" id="VJXY01000009">
    <property type="protein sequence ID" value="MBD6616323.1"/>
    <property type="molecule type" value="Genomic_DNA"/>
</dbReference>
<name>A0AA40SVZ8_9NOST</name>
<keyword evidence="2" id="KW-1185">Reference proteome</keyword>
<comment type="caution">
    <text evidence="1">The sequence shown here is derived from an EMBL/GenBank/DDBJ whole genome shotgun (WGS) entry which is preliminary data.</text>
</comment>
<dbReference type="RefSeq" id="WP_191757558.1">
    <property type="nucleotide sequence ID" value="NZ_VJXY01000009.1"/>
</dbReference>
<dbReference type="AlphaFoldDB" id="A0AA40SVZ8"/>
<accession>A0AA40SVZ8</accession>
<evidence type="ECO:0000313" key="1">
    <source>
        <dbReference type="EMBL" id="MBD6616323.1"/>
    </source>
</evidence>
<gene>
    <name evidence="1" type="ORF">FNW02_10855</name>
</gene>
<reference evidence="1" key="1">
    <citation type="submission" date="2019-07" db="EMBL/GenBank/DDBJ databases">
        <title>Toxilogical consequences of a new and cryptic species of cyanobacteria (Komarekiella delphini-convector) recovered from the epidermis of a bottlenose dolphin and 1500 ft. in the air.</title>
        <authorList>
            <person name="Brown A.O."/>
            <person name="Dvorak P."/>
            <person name="Villanueva C.D."/>
            <person name="Foss A.J."/>
            <person name="Garvey A.D."/>
            <person name="Gibson Q.A."/>
            <person name="Johansen J.R."/>
            <person name="Casamatta D.A."/>
        </authorList>
    </citation>
    <scope>NUCLEOTIDE SEQUENCE</scope>
    <source>
        <strain evidence="1">SJRDD-AB1</strain>
    </source>
</reference>
<dbReference type="Proteomes" id="UP001165986">
    <property type="component" value="Unassembled WGS sequence"/>
</dbReference>